<organism evidence="1 2">
    <name type="scientific">Candidatus Shapirobacteria bacterium RBG_13_44_7</name>
    <dbReference type="NCBI Taxonomy" id="1802149"/>
    <lineage>
        <taxon>Bacteria</taxon>
        <taxon>Candidatus Shapironibacteriota</taxon>
    </lineage>
</organism>
<protein>
    <submittedName>
        <fullName evidence="1">Uncharacterized protein</fullName>
    </submittedName>
</protein>
<proteinExistence type="predicted"/>
<evidence type="ECO:0000313" key="2">
    <source>
        <dbReference type="Proteomes" id="UP000185874"/>
    </source>
</evidence>
<dbReference type="AlphaFoldDB" id="A0A1F7SKQ8"/>
<sequence length="69" mass="7835">MSNKNPRERGAYRQLEREIQENATIRMLAPDLPPLRVQITKVAEGADEDDPRSQAGAFALRVLARRLPH</sequence>
<accession>A0A1F7SKQ8</accession>
<evidence type="ECO:0000313" key="1">
    <source>
        <dbReference type="EMBL" id="OGL54351.1"/>
    </source>
</evidence>
<dbReference type="Proteomes" id="UP000185874">
    <property type="component" value="Unassembled WGS sequence"/>
</dbReference>
<reference evidence="1 2" key="1">
    <citation type="journal article" date="2016" name="Nat. Commun.">
        <title>Thousands of microbial genomes shed light on interconnected biogeochemical processes in an aquifer system.</title>
        <authorList>
            <person name="Anantharaman K."/>
            <person name="Brown C.T."/>
            <person name="Hug L.A."/>
            <person name="Sharon I."/>
            <person name="Castelle C.J."/>
            <person name="Probst A.J."/>
            <person name="Thomas B.C."/>
            <person name="Singh A."/>
            <person name="Wilkins M.J."/>
            <person name="Karaoz U."/>
            <person name="Brodie E.L."/>
            <person name="Williams K.H."/>
            <person name="Hubbard S.S."/>
            <person name="Banfield J.F."/>
        </authorList>
    </citation>
    <scope>NUCLEOTIDE SEQUENCE [LARGE SCALE GENOMIC DNA]</scope>
</reference>
<comment type="caution">
    <text evidence="1">The sequence shown here is derived from an EMBL/GenBank/DDBJ whole genome shotgun (WGS) entry which is preliminary data.</text>
</comment>
<gene>
    <name evidence="1" type="ORF">A3K55_00345</name>
</gene>
<name>A0A1F7SKQ8_9BACT</name>
<dbReference type="EMBL" id="MGDJ01000003">
    <property type="protein sequence ID" value="OGL54351.1"/>
    <property type="molecule type" value="Genomic_DNA"/>
</dbReference>